<proteinExistence type="inferred from homology"/>
<keyword evidence="5" id="KW-0997">Cell inner membrane</keyword>
<keyword evidence="11 13" id="KW-0472">Membrane</keyword>
<comment type="caution">
    <text evidence="14">The sequence shown here is derived from an EMBL/GenBank/DDBJ whole genome shotgun (WGS) entry which is preliminary data.</text>
</comment>
<keyword evidence="10" id="KW-0406">Ion transport</keyword>
<evidence type="ECO:0000256" key="3">
    <source>
        <dbReference type="ARBA" id="ARBA00022448"/>
    </source>
</evidence>
<feature type="transmembrane region" description="Helical" evidence="13">
    <location>
        <begin position="234"/>
        <end position="259"/>
    </location>
</feature>
<evidence type="ECO:0000256" key="6">
    <source>
        <dbReference type="ARBA" id="ARBA00022538"/>
    </source>
</evidence>
<feature type="binding site" evidence="12">
    <location>
        <position position="433"/>
    </location>
    <ligand>
        <name>K(+)</name>
        <dbReference type="ChEBI" id="CHEBI:29103"/>
    </ligand>
</feature>
<evidence type="ECO:0000256" key="8">
    <source>
        <dbReference type="ARBA" id="ARBA00022958"/>
    </source>
</evidence>
<feature type="transmembrane region" description="Helical" evidence="13">
    <location>
        <begin position="179"/>
        <end position="201"/>
    </location>
</feature>
<dbReference type="Proteomes" id="UP000823661">
    <property type="component" value="Unassembled WGS sequence"/>
</dbReference>
<keyword evidence="4" id="KW-1003">Cell membrane</keyword>
<evidence type="ECO:0000256" key="7">
    <source>
        <dbReference type="ARBA" id="ARBA00022692"/>
    </source>
</evidence>
<keyword evidence="3" id="KW-0813">Transport</keyword>
<feature type="binding site" evidence="12">
    <location>
        <position position="110"/>
    </location>
    <ligand>
        <name>K(+)</name>
        <dbReference type="ChEBI" id="CHEBI:29103"/>
    </ligand>
</feature>
<keyword evidence="6" id="KW-0633">Potassium transport</keyword>
<evidence type="ECO:0000256" key="11">
    <source>
        <dbReference type="ARBA" id="ARBA00023136"/>
    </source>
</evidence>
<evidence type="ECO:0000256" key="4">
    <source>
        <dbReference type="ARBA" id="ARBA00022475"/>
    </source>
</evidence>
<name>A0A9D9ER97_9BACT</name>
<evidence type="ECO:0000256" key="9">
    <source>
        <dbReference type="ARBA" id="ARBA00022989"/>
    </source>
</evidence>
<reference evidence="14" key="1">
    <citation type="submission" date="2020-10" db="EMBL/GenBank/DDBJ databases">
        <authorList>
            <person name="Gilroy R."/>
        </authorList>
    </citation>
    <scope>NUCLEOTIDE SEQUENCE</scope>
    <source>
        <strain evidence="14">B1-20833</strain>
    </source>
</reference>
<evidence type="ECO:0000256" key="1">
    <source>
        <dbReference type="ARBA" id="ARBA00004429"/>
    </source>
</evidence>
<feature type="transmembrane region" description="Helical" evidence="13">
    <location>
        <begin position="399"/>
        <end position="421"/>
    </location>
</feature>
<feature type="transmembrane region" description="Helical" evidence="13">
    <location>
        <begin position="456"/>
        <end position="480"/>
    </location>
</feature>
<feature type="transmembrane region" description="Helical" evidence="13">
    <location>
        <begin position="329"/>
        <end position="352"/>
    </location>
</feature>
<evidence type="ECO:0000256" key="13">
    <source>
        <dbReference type="SAM" id="Phobius"/>
    </source>
</evidence>
<dbReference type="PANTHER" id="PTHR32024">
    <property type="entry name" value="TRK SYSTEM POTASSIUM UPTAKE PROTEIN TRKG-RELATED"/>
    <property type="match status" value="1"/>
</dbReference>
<keyword evidence="12" id="KW-0479">Metal-binding</keyword>
<keyword evidence="7 13" id="KW-0812">Transmembrane</keyword>
<sequence>MNVKVISRNVGLALLVSALFMFLSMVVSLIDGRDSAFGPLAISFIITFIFGAFPFIFVRQSSAISQQDGYTIIVLSWLLSFIFGMLPYVLWGGEFSLVNAWFESVSGYTTTGSTILTDVEALPRSLLFWRSSTHFIGGFGVIVFLLLVIPNTSPFRLRLANIELSSLSRVGYRYRSMRIVYIITVVYLGITALTVICLMLAGMSLFDAVNHAFSIVATGGFSTKNMSVAEFDSMAVNIVAVVFMVISSLHFGLIFTAVVTRSLKPFFRNPVVKFFLGSIIVLSLLIMLDLLIQGGYTDWGKAAADALFQVVCYMTTTGFGMSDNSQWPLLAGLFLMLSILLGGCSGSTAGGIKADRIYIALKALSRQIKYSLHPTAVSHIKVGRHSVSDAEASSVMTYIVLYFMILAAGVFCVLLCGVKPVEAFSGFITSMGNAGPGLESISALGTYAAQPAMAKFIYTVGMIFGRLEIYPVIAVTYMMFRRNL</sequence>
<evidence type="ECO:0000313" key="14">
    <source>
        <dbReference type="EMBL" id="MBO8451643.1"/>
    </source>
</evidence>
<feature type="binding site" evidence="12">
    <location>
        <position position="317"/>
    </location>
    <ligand>
        <name>K(+)</name>
        <dbReference type="ChEBI" id="CHEBI:29103"/>
    </ligand>
</feature>
<dbReference type="Pfam" id="PF02386">
    <property type="entry name" value="TrkH"/>
    <property type="match status" value="1"/>
</dbReference>
<dbReference type="AlphaFoldDB" id="A0A9D9ER97"/>
<comment type="subcellular location">
    <subcellularLocation>
        <location evidence="1">Cell inner membrane</location>
        <topology evidence="1">Multi-pass membrane protein</topology>
    </subcellularLocation>
</comment>
<feature type="transmembrane region" description="Helical" evidence="13">
    <location>
        <begin position="12"/>
        <end position="30"/>
    </location>
</feature>
<feature type="transmembrane region" description="Helical" evidence="13">
    <location>
        <begin position="70"/>
        <end position="91"/>
    </location>
</feature>
<feature type="binding site" evidence="12">
    <location>
        <position position="316"/>
    </location>
    <ligand>
        <name>K(+)</name>
        <dbReference type="ChEBI" id="CHEBI:29103"/>
    </ligand>
</feature>
<dbReference type="InterPro" id="IPR004772">
    <property type="entry name" value="TrkH"/>
</dbReference>
<dbReference type="EMBL" id="JADIMI010000017">
    <property type="protein sequence ID" value="MBO8451643.1"/>
    <property type="molecule type" value="Genomic_DNA"/>
</dbReference>
<feature type="binding site" evidence="12">
    <location>
        <position position="219"/>
    </location>
    <ligand>
        <name>K(+)</name>
        <dbReference type="ChEBI" id="CHEBI:29103"/>
    </ligand>
</feature>
<comment type="similarity">
    <text evidence="2">Belongs to the TrkH potassium transport family.</text>
</comment>
<evidence type="ECO:0000256" key="10">
    <source>
        <dbReference type="ARBA" id="ARBA00023065"/>
    </source>
</evidence>
<feature type="binding site" evidence="12">
    <location>
        <position position="111"/>
    </location>
    <ligand>
        <name>K(+)</name>
        <dbReference type="ChEBI" id="CHEBI:29103"/>
    </ligand>
</feature>
<evidence type="ECO:0000256" key="2">
    <source>
        <dbReference type="ARBA" id="ARBA00009137"/>
    </source>
</evidence>
<keyword evidence="8 12" id="KW-0630">Potassium</keyword>
<evidence type="ECO:0000313" key="15">
    <source>
        <dbReference type="Proteomes" id="UP000823661"/>
    </source>
</evidence>
<feature type="transmembrane region" description="Helical" evidence="13">
    <location>
        <begin position="36"/>
        <end position="58"/>
    </location>
</feature>
<feature type="transmembrane region" description="Helical" evidence="13">
    <location>
        <begin position="271"/>
        <end position="292"/>
    </location>
</feature>
<dbReference type="GO" id="GO:0046872">
    <property type="term" value="F:metal ion binding"/>
    <property type="evidence" value="ECO:0007669"/>
    <property type="project" value="UniProtKB-KW"/>
</dbReference>
<accession>A0A9D9ER97</accession>
<dbReference type="InterPro" id="IPR003445">
    <property type="entry name" value="Cat_transpt"/>
</dbReference>
<dbReference type="GO" id="GO:0005886">
    <property type="term" value="C:plasma membrane"/>
    <property type="evidence" value="ECO:0007669"/>
    <property type="project" value="UniProtKB-SubCell"/>
</dbReference>
<keyword evidence="9 13" id="KW-1133">Transmembrane helix</keyword>
<dbReference type="PANTHER" id="PTHR32024:SF2">
    <property type="entry name" value="TRK SYSTEM POTASSIUM UPTAKE PROTEIN TRKG-RELATED"/>
    <property type="match status" value="1"/>
</dbReference>
<dbReference type="GO" id="GO:0015379">
    <property type="term" value="F:potassium:chloride symporter activity"/>
    <property type="evidence" value="ECO:0007669"/>
    <property type="project" value="InterPro"/>
</dbReference>
<gene>
    <name evidence="14" type="ORF">IAC06_01995</name>
</gene>
<reference evidence="14" key="2">
    <citation type="journal article" date="2021" name="PeerJ">
        <title>Extensive microbial diversity within the chicken gut microbiome revealed by metagenomics and culture.</title>
        <authorList>
            <person name="Gilroy R."/>
            <person name="Ravi A."/>
            <person name="Getino M."/>
            <person name="Pursley I."/>
            <person name="Horton D.L."/>
            <person name="Alikhan N.F."/>
            <person name="Baker D."/>
            <person name="Gharbi K."/>
            <person name="Hall N."/>
            <person name="Watson M."/>
            <person name="Adriaenssens E.M."/>
            <person name="Foster-Nyarko E."/>
            <person name="Jarju S."/>
            <person name="Secka A."/>
            <person name="Antonio M."/>
            <person name="Oren A."/>
            <person name="Chaudhuri R.R."/>
            <person name="La Ragione R."/>
            <person name="Hildebrand F."/>
            <person name="Pallen M.J."/>
        </authorList>
    </citation>
    <scope>NUCLEOTIDE SEQUENCE</scope>
    <source>
        <strain evidence="14">B1-20833</strain>
    </source>
</reference>
<evidence type="ECO:0000256" key="12">
    <source>
        <dbReference type="PIRSR" id="PIRSR006247-1"/>
    </source>
</evidence>
<organism evidence="14 15">
    <name type="scientific">Candidatus Cryptobacteroides intestinavium</name>
    <dbReference type="NCBI Taxonomy" id="2840766"/>
    <lineage>
        <taxon>Bacteria</taxon>
        <taxon>Pseudomonadati</taxon>
        <taxon>Bacteroidota</taxon>
        <taxon>Bacteroidia</taxon>
        <taxon>Bacteroidales</taxon>
        <taxon>Candidatus Cryptobacteroides</taxon>
    </lineage>
</organism>
<dbReference type="PIRSF" id="PIRSF006247">
    <property type="entry name" value="TrkH"/>
    <property type="match status" value="1"/>
</dbReference>
<protein>
    <submittedName>
        <fullName evidence="14">TrkH family potassium uptake protein</fullName>
    </submittedName>
</protein>
<evidence type="ECO:0000256" key="5">
    <source>
        <dbReference type="ARBA" id="ARBA00022519"/>
    </source>
</evidence>
<feature type="transmembrane region" description="Helical" evidence="13">
    <location>
        <begin position="127"/>
        <end position="149"/>
    </location>
</feature>